<keyword evidence="2" id="KW-1185">Reference proteome</keyword>
<evidence type="ECO:0000313" key="1">
    <source>
        <dbReference type="EMBL" id="KAG5579943.1"/>
    </source>
</evidence>
<dbReference type="EMBL" id="JACXVP010000010">
    <property type="protein sequence ID" value="KAG5579943.1"/>
    <property type="molecule type" value="Genomic_DNA"/>
</dbReference>
<protein>
    <submittedName>
        <fullName evidence="1">Uncharacterized protein</fullName>
    </submittedName>
</protein>
<proteinExistence type="predicted"/>
<dbReference type="AlphaFoldDB" id="A0A9J5WX57"/>
<gene>
    <name evidence="1" type="ORF">H5410_050570</name>
</gene>
<dbReference type="OrthoDB" id="1305614at2759"/>
<name>A0A9J5WX57_SOLCO</name>
<evidence type="ECO:0000313" key="2">
    <source>
        <dbReference type="Proteomes" id="UP000824120"/>
    </source>
</evidence>
<accession>A0A9J5WX57</accession>
<sequence length="92" mass="10812">MPKVILENRSILLENGDWDASPSYLKFENMWFESYNFNGWIDFILMPKLRSLKKDIINWNKEEFGKLETGKGSKALDNVIGKKHRGKTIQYS</sequence>
<dbReference type="Proteomes" id="UP000824120">
    <property type="component" value="Chromosome 10"/>
</dbReference>
<comment type="caution">
    <text evidence="1">The sequence shown here is derived from an EMBL/GenBank/DDBJ whole genome shotgun (WGS) entry which is preliminary data.</text>
</comment>
<reference evidence="1 2" key="1">
    <citation type="submission" date="2020-09" db="EMBL/GenBank/DDBJ databases">
        <title>De no assembly of potato wild relative species, Solanum commersonii.</title>
        <authorList>
            <person name="Cho K."/>
        </authorList>
    </citation>
    <scope>NUCLEOTIDE SEQUENCE [LARGE SCALE GENOMIC DNA]</scope>
    <source>
        <strain evidence="1">LZ3.2</strain>
        <tissue evidence="1">Leaf</tissue>
    </source>
</reference>
<organism evidence="1 2">
    <name type="scientific">Solanum commersonii</name>
    <name type="common">Commerson's wild potato</name>
    <name type="synonym">Commerson's nightshade</name>
    <dbReference type="NCBI Taxonomy" id="4109"/>
    <lineage>
        <taxon>Eukaryota</taxon>
        <taxon>Viridiplantae</taxon>
        <taxon>Streptophyta</taxon>
        <taxon>Embryophyta</taxon>
        <taxon>Tracheophyta</taxon>
        <taxon>Spermatophyta</taxon>
        <taxon>Magnoliopsida</taxon>
        <taxon>eudicotyledons</taxon>
        <taxon>Gunneridae</taxon>
        <taxon>Pentapetalae</taxon>
        <taxon>asterids</taxon>
        <taxon>lamiids</taxon>
        <taxon>Solanales</taxon>
        <taxon>Solanaceae</taxon>
        <taxon>Solanoideae</taxon>
        <taxon>Solaneae</taxon>
        <taxon>Solanum</taxon>
    </lineage>
</organism>